<proteinExistence type="inferred from homology"/>
<dbReference type="OrthoDB" id="105697at2157"/>
<accession>L9W9E1</accession>
<dbReference type="Proteomes" id="UP000011599">
    <property type="component" value="Unassembled WGS sequence"/>
</dbReference>
<keyword evidence="4" id="KW-1185">Reference proteome</keyword>
<dbReference type="eggNOG" id="arCOG02053">
    <property type="taxonomic scope" value="Archaea"/>
</dbReference>
<dbReference type="PRINTS" id="PR01438">
    <property type="entry name" value="UNVRSLSTRESS"/>
</dbReference>
<evidence type="ECO:0000259" key="2">
    <source>
        <dbReference type="Pfam" id="PF00582"/>
    </source>
</evidence>
<evidence type="ECO:0000256" key="1">
    <source>
        <dbReference type="ARBA" id="ARBA00008791"/>
    </source>
</evidence>
<gene>
    <name evidence="3" type="ORF">C496_01830</name>
</gene>
<evidence type="ECO:0000313" key="3">
    <source>
        <dbReference type="EMBL" id="ELY45982.1"/>
    </source>
</evidence>
<dbReference type="PANTHER" id="PTHR46268">
    <property type="entry name" value="STRESS RESPONSE PROTEIN NHAX"/>
    <property type="match status" value="1"/>
</dbReference>
<dbReference type="Pfam" id="PF00582">
    <property type="entry name" value="Usp"/>
    <property type="match status" value="1"/>
</dbReference>
<protein>
    <submittedName>
        <fullName evidence="3">UspA domain-containing protein</fullName>
    </submittedName>
</protein>
<reference evidence="3 4" key="1">
    <citation type="journal article" date="2014" name="PLoS Genet.">
        <title>Phylogenetically driven sequencing of extremely halophilic archaea reveals strategies for static and dynamic osmo-response.</title>
        <authorList>
            <person name="Becker E.A."/>
            <person name="Seitzer P.M."/>
            <person name="Tritt A."/>
            <person name="Larsen D."/>
            <person name="Krusor M."/>
            <person name="Yao A.I."/>
            <person name="Wu D."/>
            <person name="Madern D."/>
            <person name="Eisen J.A."/>
            <person name="Darling A.E."/>
            <person name="Facciotti M.T."/>
        </authorList>
    </citation>
    <scope>NUCLEOTIDE SEQUENCE [LARGE SCALE GENOMIC DNA]</scope>
    <source>
        <strain evidence="3 4">GA33</strain>
    </source>
</reference>
<dbReference type="InterPro" id="IPR006016">
    <property type="entry name" value="UspA"/>
</dbReference>
<organism evidence="3 4">
    <name type="scientific">Natronorubrum tibetense GA33</name>
    <dbReference type="NCBI Taxonomy" id="1114856"/>
    <lineage>
        <taxon>Archaea</taxon>
        <taxon>Methanobacteriati</taxon>
        <taxon>Methanobacteriota</taxon>
        <taxon>Stenosarchaea group</taxon>
        <taxon>Halobacteria</taxon>
        <taxon>Halobacteriales</taxon>
        <taxon>Natrialbaceae</taxon>
        <taxon>Natronorubrum</taxon>
    </lineage>
</organism>
<dbReference type="InterPro" id="IPR006015">
    <property type="entry name" value="Universal_stress_UspA"/>
</dbReference>
<sequence>MARSILVPHDGSEHAQKALQYALESFPDARIVLFHAIDPFEVTPNAEEGRPPLTEEWLERQRAEVADLFEAARAEIDADEATLETDTAFGSAAQCIVAYVGENDLDGIVMGHRGRGGPADLRLGSVAELVVRRADVPVTVVR</sequence>
<dbReference type="EMBL" id="AOHW01000005">
    <property type="protein sequence ID" value="ELY45982.1"/>
    <property type="molecule type" value="Genomic_DNA"/>
</dbReference>
<dbReference type="CDD" id="cd00293">
    <property type="entry name" value="USP-like"/>
    <property type="match status" value="1"/>
</dbReference>
<comment type="caution">
    <text evidence="3">The sequence shown here is derived from an EMBL/GenBank/DDBJ whole genome shotgun (WGS) entry which is preliminary data.</text>
</comment>
<dbReference type="RefSeq" id="WP_006088031.1">
    <property type="nucleotide sequence ID" value="NZ_AOHW01000005.1"/>
</dbReference>
<dbReference type="SUPFAM" id="SSF52402">
    <property type="entry name" value="Adenine nucleotide alpha hydrolases-like"/>
    <property type="match status" value="1"/>
</dbReference>
<dbReference type="PANTHER" id="PTHR46268:SF24">
    <property type="entry name" value="UNIVERSAL STRESS PROTEIN"/>
    <property type="match status" value="1"/>
</dbReference>
<evidence type="ECO:0000313" key="4">
    <source>
        <dbReference type="Proteomes" id="UP000011599"/>
    </source>
</evidence>
<dbReference type="AlphaFoldDB" id="L9W9E1"/>
<feature type="domain" description="UspA" evidence="2">
    <location>
        <begin position="1"/>
        <end position="142"/>
    </location>
</feature>
<dbReference type="InterPro" id="IPR014729">
    <property type="entry name" value="Rossmann-like_a/b/a_fold"/>
</dbReference>
<name>L9W9E1_9EURY</name>
<dbReference type="PATRIC" id="fig|1114856.3.peg.375"/>
<comment type="similarity">
    <text evidence="1">Belongs to the universal stress protein A family.</text>
</comment>
<dbReference type="STRING" id="1114856.GCA_000383975_03863"/>
<dbReference type="Gene3D" id="3.40.50.620">
    <property type="entry name" value="HUPs"/>
    <property type="match status" value="1"/>
</dbReference>